<keyword evidence="1" id="KW-0472">Membrane</keyword>
<evidence type="ECO:0000313" key="3">
    <source>
        <dbReference type="Proteomes" id="UP000053660"/>
    </source>
</evidence>
<evidence type="ECO:0000313" key="2">
    <source>
        <dbReference type="EMBL" id="KHJ99412.1"/>
    </source>
</evidence>
<reference evidence="2 3" key="1">
    <citation type="submission" date="2014-03" db="EMBL/GenBank/DDBJ databases">
        <title>Draft genome of the hookworm Oesophagostomum dentatum.</title>
        <authorList>
            <person name="Mitreva M."/>
        </authorList>
    </citation>
    <scope>NUCLEOTIDE SEQUENCE [LARGE SCALE GENOMIC DNA]</scope>
    <source>
        <strain evidence="2 3">OD-Hann</strain>
    </source>
</reference>
<dbReference type="AlphaFoldDB" id="A0A0B1TU78"/>
<feature type="transmembrane region" description="Helical" evidence="1">
    <location>
        <begin position="79"/>
        <end position="96"/>
    </location>
</feature>
<keyword evidence="1" id="KW-1133">Transmembrane helix</keyword>
<dbReference type="Proteomes" id="UP000053660">
    <property type="component" value="Unassembled WGS sequence"/>
</dbReference>
<gene>
    <name evidence="2" type="ORF">OESDEN_00592</name>
</gene>
<protein>
    <submittedName>
        <fullName evidence="2">Uncharacterized protein</fullName>
    </submittedName>
</protein>
<dbReference type="OrthoDB" id="5835829at2759"/>
<organism evidence="2 3">
    <name type="scientific">Oesophagostomum dentatum</name>
    <name type="common">Nodular worm</name>
    <dbReference type="NCBI Taxonomy" id="61180"/>
    <lineage>
        <taxon>Eukaryota</taxon>
        <taxon>Metazoa</taxon>
        <taxon>Ecdysozoa</taxon>
        <taxon>Nematoda</taxon>
        <taxon>Chromadorea</taxon>
        <taxon>Rhabditida</taxon>
        <taxon>Rhabditina</taxon>
        <taxon>Rhabditomorpha</taxon>
        <taxon>Strongyloidea</taxon>
        <taxon>Strongylidae</taxon>
        <taxon>Oesophagostomum</taxon>
    </lineage>
</organism>
<keyword evidence="1" id="KW-0812">Transmembrane</keyword>
<dbReference type="EMBL" id="KN549222">
    <property type="protein sequence ID" value="KHJ99412.1"/>
    <property type="molecule type" value="Genomic_DNA"/>
</dbReference>
<proteinExistence type="predicted"/>
<sequence>MISMYQICLGELLPTMKRFERNLKSHWERAAQLSSMLETYRGLHIGEQEFWIAWTARHGKTLRDRNIFRMNYIGDTENVFWLSVIVFLYLLFLIVLV</sequence>
<keyword evidence="3" id="KW-1185">Reference proteome</keyword>
<name>A0A0B1TU78_OESDE</name>
<accession>A0A0B1TU78</accession>
<evidence type="ECO:0000256" key="1">
    <source>
        <dbReference type="SAM" id="Phobius"/>
    </source>
</evidence>